<keyword evidence="2" id="KW-1185">Reference proteome</keyword>
<dbReference type="VEuPathDB" id="MicrosporidiaDB:AAJ76_170007301"/>
<dbReference type="EMBL" id="JPQZ01000017">
    <property type="protein sequence ID" value="KKO75566.1"/>
    <property type="molecule type" value="Genomic_DNA"/>
</dbReference>
<comment type="caution">
    <text evidence="1">The sequence shown here is derived from an EMBL/GenBank/DDBJ whole genome shotgun (WGS) entry which is preliminary data.</text>
</comment>
<reference evidence="1 2" key="1">
    <citation type="journal article" date="2015" name="Environ. Microbiol.">
        <title>Genome analyses suggest the presence of polyploidy and recent human-driven expansions in eight global populations of the honeybee pathogen Nosema ceranae.</title>
        <authorList>
            <person name="Pelin A."/>
            <person name="Selman M."/>
            <person name="Aris-Brosou S."/>
            <person name="Farinelli L."/>
            <person name="Corradi N."/>
        </authorList>
    </citation>
    <scope>NUCLEOTIDE SEQUENCE [LARGE SCALE GENOMIC DNA]</scope>
    <source>
        <strain evidence="1 2">PA08 1199</strain>
    </source>
</reference>
<accession>A0A0F9WDQ8</accession>
<evidence type="ECO:0000313" key="2">
    <source>
        <dbReference type="Proteomes" id="UP000034350"/>
    </source>
</evidence>
<gene>
    <name evidence="1" type="ORF">AAJ76_170007301</name>
</gene>
<evidence type="ECO:0000313" key="1">
    <source>
        <dbReference type="EMBL" id="KKO75566.1"/>
    </source>
</evidence>
<dbReference type="VEuPathDB" id="MicrosporidiaDB:NCER_101528"/>
<dbReference type="AlphaFoldDB" id="A0A0F9WDQ8"/>
<dbReference type="RefSeq" id="XP_024331308.1">
    <property type="nucleotide sequence ID" value="XM_024474240.1"/>
</dbReference>
<name>A0A0F9WDQ8_9MICR</name>
<organism evidence="1 2">
    <name type="scientific">Vairimorpha ceranae</name>
    <dbReference type="NCBI Taxonomy" id="40302"/>
    <lineage>
        <taxon>Eukaryota</taxon>
        <taxon>Fungi</taxon>
        <taxon>Fungi incertae sedis</taxon>
        <taxon>Microsporidia</taxon>
        <taxon>Nosematidae</taxon>
        <taxon>Vairimorpha</taxon>
    </lineage>
</organism>
<proteinExistence type="predicted"/>
<sequence length="434" mass="50692">MNFICFLLVFKKVISSHFNTHERIYNLNHSMMSLLKDKKRIDNDLKIQKRTNKKLRIENKIDVNVDIDKGKLNLESEKLAVKELQSADVTTGNLEQCKTIKHVDMHDSTVKSLTNNYNGLMDANTIDTISSGSTEPLDLSCKSKNNLASSLSNARSLGGANLYNSIRTDDMDKKVDFNYIGSLKNTINTNVNKLQSTYVNTNSREVLEDLAMMSRPGSTKSYLTPPRNITFFAEQELSNLFNKLKENFYNLIQSRNLPEFSNIYSLDARNISDDDKLRLKKLKISYNGKLYKRKKKIDDCINNIYEQLEYQRISLLNYNLIEKILKFTSQVFAFIIDSNFFEKKNFIAYYYFDDRFKYQKYKFTTLFSDNNFAKMITLVKRLLCQDFYFNHVIGADLKRNLEYLADHILSITINLDSYTNSLDLLNEFYIKFKK</sequence>
<protein>
    <submittedName>
        <fullName evidence="1">Uncharacterized protein</fullName>
    </submittedName>
</protein>
<dbReference type="GeneID" id="36319154"/>
<dbReference type="Proteomes" id="UP000034350">
    <property type="component" value="Unassembled WGS sequence"/>
</dbReference>